<proteinExistence type="predicted"/>
<evidence type="ECO:0000256" key="1">
    <source>
        <dbReference type="ARBA" id="ARBA00023125"/>
    </source>
</evidence>
<evidence type="ECO:0000313" key="4">
    <source>
        <dbReference type="Proteomes" id="UP001526426"/>
    </source>
</evidence>
<comment type="caution">
    <text evidence="3">The sequence shown here is derived from an EMBL/GenBank/DDBJ whole genome shotgun (WGS) entry which is preliminary data.</text>
</comment>
<dbReference type="Pfam" id="PF07282">
    <property type="entry name" value="Cas12f1-like_TNB"/>
    <property type="match status" value="1"/>
</dbReference>
<dbReference type="RefSeq" id="WP_265265843.1">
    <property type="nucleotide sequence ID" value="NZ_JAIHOM010000099.1"/>
</dbReference>
<evidence type="ECO:0000259" key="2">
    <source>
        <dbReference type="Pfam" id="PF07282"/>
    </source>
</evidence>
<gene>
    <name evidence="3" type="ORF">K4A83_16975</name>
</gene>
<reference evidence="3 4" key="1">
    <citation type="submission" date="2021-08" db="EMBL/GenBank/DDBJ databases">
        <title>Draft genome sequence of Spirulina subsalsa with high tolerance to salinity and hype-accumulation of phycocyanin.</title>
        <authorList>
            <person name="Pei H."/>
            <person name="Jiang L."/>
        </authorList>
    </citation>
    <scope>NUCLEOTIDE SEQUENCE [LARGE SCALE GENOMIC DNA]</scope>
    <source>
        <strain evidence="3 4">FACHB-351</strain>
    </source>
</reference>
<keyword evidence="4" id="KW-1185">Reference proteome</keyword>
<evidence type="ECO:0000313" key="3">
    <source>
        <dbReference type="EMBL" id="MCW6037953.1"/>
    </source>
</evidence>
<name>A0ABT3L8W7_9CYAN</name>
<keyword evidence="1" id="KW-0238">DNA-binding</keyword>
<accession>A0ABT3L8W7</accession>
<dbReference type="InterPro" id="IPR010095">
    <property type="entry name" value="Cas12f1-like_TNB"/>
</dbReference>
<organism evidence="3 4">
    <name type="scientific">Spirulina subsalsa FACHB-351</name>
    <dbReference type="NCBI Taxonomy" id="234711"/>
    <lineage>
        <taxon>Bacteria</taxon>
        <taxon>Bacillati</taxon>
        <taxon>Cyanobacteriota</taxon>
        <taxon>Cyanophyceae</taxon>
        <taxon>Spirulinales</taxon>
        <taxon>Spirulinaceae</taxon>
        <taxon>Spirulina</taxon>
    </lineage>
</organism>
<feature type="domain" description="Cas12f1-like TNB" evidence="2">
    <location>
        <begin position="4"/>
        <end position="25"/>
    </location>
</feature>
<protein>
    <submittedName>
        <fullName evidence="3">Transposase</fullName>
    </submittedName>
</protein>
<dbReference type="Proteomes" id="UP001526426">
    <property type="component" value="Unassembled WGS sequence"/>
</dbReference>
<dbReference type="EMBL" id="JAIHOM010000099">
    <property type="protein sequence ID" value="MCW6037953.1"/>
    <property type="molecule type" value="Genomic_DNA"/>
</dbReference>
<sequence>MLVRTHQCPDCGLEMDRDENAAINILNRALSEVGSILPACRGFDISRPVKQEAQAMVGVQLSLLA</sequence>